<dbReference type="EMBL" id="AVOT02048169">
    <property type="protein sequence ID" value="MBW0543410.1"/>
    <property type="molecule type" value="Genomic_DNA"/>
</dbReference>
<organism evidence="1 2">
    <name type="scientific">Austropuccinia psidii MF-1</name>
    <dbReference type="NCBI Taxonomy" id="1389203"/>
    <lineage>
        <taxon>Eukaryota</taxon>
        <taxon>Fungi</taxon>
        <taxon>Dikarya</taxon>
        <taxon>Basidiomycota</taxon>
        <taxon>Pucciniomycotina</taxon>
        <taxon>Pucciniomycetes</taxon>
        <taxon>Pucciniales</taxon>
        <taxon>Sphaerophragmiaceae</taxon>
        <taxon>Austropuccinia</taxon>
    </lineage>
</organism>
<dbReference type="Proteomes" id="UP000765509">
    <property type="component" value="Unassembled WGS sequence"/>
</dbReference>
<dbReference type="AlphaFoldDB" id="A0A9Q3FT62"/>
<proteinExistence type="predicted"/>
<evidence type="ECO:0000313" key="2">
    <source>
        <dbReference type="Proteomes" id="UP000765509"/>
    </source>
</evidence>
<keyword evidence="2" id="KW-1185">Reference proteome</keyword>
<sequence length="167" mass="18825">MSASTHSTKAANDNAEPNPLLNEEVYSLKSEVLSLKSYHGSKASKIQFLQMELSSPPPASPPFPSLKQHTTSTYDQFMQEPYCVADCFDQLRSDGSNLTEWLTFLNRVLFVAFNLQMLINNFPSSINNCSPEENRQYVTSSMPPYCMSLRYALVSLCHRPQKGCSLR</sequence>
<accession>A0A9Q3FT62</accession>
<comment type="caution">
    <text evidence="1">The sequence shown here is derived from an EMBL/GenBank/DDBJ whole genome shotgun (WGS) entry which is preliminary data.</text>
</comment>
<reference evidence="1" key="1">
    <citation type="submission" date="2021-03" db="EMBL/GenBank/DDBJ databases">
        <title>Draft genome sequence of rust myrtle Austropuccinia psidii MF-1, a brazilian biotype.</title>
        <authorList>
            <person name="Quecine M.C."/>
            <person name="Pachon D.M.R."/>
            <person name="Bonatelli M.L."/>
            <person name="Correr F.H."/>
            <person name="Franceschini L.M."/>
            <person name="Leite T.F."/>
            <person name="Margarido G.R.A."/>
            <person name="Almeida C.A."/>
            <person name="Ferrarezi J.A."/>
            <person name="Labate C.A."/>
        </authorList>
    </citation>
    <scope>NUCLEOTIDE SEQUENCE</scope>
    <source>
        <strain evidence="1">MF-1</strain>
    </source>
</reference>
<evidence type="ECO:0000313" key="1">
    <source>
        <dbReference type="EMBL" id="MBW0543410.1"/>
    </source>
</evidence>
<protein>
    <submittedName>
        <fullName evidence="1">Uncharacterized protein</fullName>
    </submittedName>
</protein>
<gene>
    <name evidence="1" type="ORF">O181_083125</name>
</gene>
<name>A0A9Q3FT62_9BASI</name>